<dbReference type="PANTHER" id="PTHR35526">
    <property type="entry name" value="ANTI-SIGMA-F FACTOR RSBW-RELATED"/>
    <property type="match status" value="1"/>
</dbReference>
<keyword evidence="4" id="KW-0547">Nucleotide-binding</keyword>
<evidence type="ECO:0000313" key="5">
    <source>
        <dbReference type="Proteomes" id="UP001519654"/>
    </source>
</evidence>
<evidence type="ECO:0000259" key="3">
    <source>
        <dbReference type="Pfam" id="PF02518"/>
    </source>
</evidence>
<name>A0ABS5YHL2_9ACTN</name>
<dbReference type="CDD" id="cd16936">
    <property type="entry name" value="HATPase_RsbW-like"/>
    <property type="match status" value="1"/>
</dbReference>
<dbReference type="Proteomes" id="UP001519654">
    <property type="component" value="Unassembled WGS sequence"/>
</dbReference>
<dbReference type="PANTHER" id="PTHR35526:SF3">
    <property type="entry name" value="ANTI-SIGMA-F FACTOR RSBW"/>
    <property type="match status" value="1"/>
</dbReference>
<dbReference type="Gene3D" id="3.30.750.24">
    <property type="entry name" value="STAS domain"/>
    <property type="match status" value="1"/>
</dbReference>
<keyword evidence="5" id="KW-1185">Reference proteome</keyword>
<dbReference type="InterPro" id="IPR050267">
    <property type="entry name" value="Anti-sigma-factor_SerPK"/>
</dbReference>
<accession>A0ABS5YHL2</accession>
<feature type="region of interest" description="Disordered" evidence="2">
    <location>
        <begin position="262"/>
        <end position="290"/>
    </location>
</feature>
<gene>
    <name evidence="4" type="ORF">KOI35_05545</name>
</gene>
<evidence type="ECO:0000313" key="4">
    <source>
        <dbReference type="EMBL" id="MBU2662968.1"/>
    </source>
</evidence>
<dbReference type="GO" id="GO:0005524">
    <property type="term" value="F:ATP binding"/>
    <property type="evidence" value="ECO:0007669"/>
    <property type="project" value="UniProtKB-KW"/>
</dbReference>
<sequence length="290" mass="31174">MSLSAACLPLKESAVHLECDVDASVVLLTVSGRWDRALWQRTTERLTKCLAEHPEALIVDLTGLDDPAGASATTWMTAQRNAAALAPSVQLALCIPPDLPLADRMQRLGARRYLPIYAKVRQARVAIASRLPMTERAVLTLGAGPESPSLARNLVSDACLAWDRVELLHPSRSVMSELVNNAIEHAGTEMTVVVSLRGAGLHLSVADGVAAPPRVIKLSRVRRDQPLDERGRGLQVVSALAVAWGSLPTRTGKVVWATLQPPLAPAPKQPRNRAPRLPSTVRNEGPTGPR</sequence>
<proteinExistence type="predicted"/>
<protein>
    <submittedName>
        <fullName evidence="4">ATP-binding protein</fullName>
    </submittedName>
</protein>
<dbReference type="RefSeq" id="WP_215784956.1">
    <property type="nucleotide sequence ID" value="NZ_JAHKKG010000002.1"/>
</dbReference>
<dbReference type="InterPro" id="IPR036513">
    <property type="entry name" value="STAS_dom_sf"/>
</dbReference>
<comment type="caution">
    <text evidence="4">The sequence shown here is derived from an EMBL/GenBank/DDBJ whole genome shotgun (WGS) entry which is preliminary data.</text>
</comment>
<feature type="domain" description="Histidine kinase/HSP90-like ATPase" evidence="3">
    <location>
        <begin position="172"/>
        <end position="259"/>
    </location>
</feature>
<keyword evidence="1" id="KW-0808">Transferase</keyword>
<keyword evidence="1" id="KW-0723">Serine/threonine-protein kinase</keyword>
<dbReference type="Gene3D" id="3.30.565.10">
    <property type="entry name" value="Histidine kinase-like ATPase, C-terminal domain"/>
    <property type="match status" value="1"/>
</dbReference>
<keyword evidence="1" id="KW-0418">Kinase</keyword>
<dbReference type="SUPFAM" id="SSF55874">
    <property type="entry name" value="ATPase domain of HSP90 chaperone/DNA topoisomerase II/histidine kinase"/>
    <property type="match status" value="1"/>
</dbReference>
<evidence type="ECO:0000256" key="1">
    <source>
        <dbReference type="ARBA" id="ARBA00022527"/>
    </source>
</evidence>
<dbReference type="InterPro" id="IPR003594">
    <property type="entry name" value="HATPase_dom"/>
</dbReference>
<dbReference type="EMBL" id="JAHKKG010000002">
    <property type="protein sequence ID" value="MBU2662968.1"/>
    <property type="molecule type" value="Genomic_DNA"/>
</dbReference>
<keyword evidence="4" id="KW-0067">ATP-binding</keyword>
<evidence type="ECO:0000256" key="2">
    <source>
        <dbReference type="SAM" id="MobiDB-lite"/>
    </source>
</evidence>
<dbReference type="Pfam" id="PF02518">
    <property type="entry name" value="HATPase_c"/>
    <property type="match status" value="1"/>
</dbReference>
<organism evidence="4 5">
    <name type="scientific">Paractinoplanes bogorensis</name>
    <dbReference type="NCBI Taxonomy" id="1610840"/>
    <lineage>
        <taxon>Bacteria</taxon>
        <taxon>Bacillati</taxon>
        <taxon>Actinomycetota</taxon>
        <taxon>Actinomycetes</taxon>
        <taxon>Micromonosporales</taxon>
        <taxon>Micromonosporaceae</taxon>
        <taxon>Paractinoplanes</taxon>
    </lineage>
</organism>
<reference evidence="4 5" key="1">
    <citation type="submission" date="2021-06" db="EMBL/GenBank/DDBJ databases">
        <title>Actinoplanes lichenicola sp. nov., and Actinoplanes ovalisporus sp. nov., isolated from lichen in Thailand.</title>
        <authorList>
            <person name="Saeng-In P."/>
            <person name="Kanchanasin P."/>
            <person name="Yuki M."/>
            <person name="Kudo T."/>
            <person name="Ohkuma M."/>
            <person name="Phongsopitanun W."/>
            <person name="Tanasupawat S."/>
        </authorList>
    </citation>
    <scope>NUCLEOTIDE SEQUENCE [LARGE SCALE GENOMIC DNA]</scope>
    <source>
        <strain evidence="4 5">NBRC 110975</strain>
    </source>
</reference>
<dbReference type="InterPro" id="IPR036890">
    <property type="entry name" value="HATPase_C_sf"/>
</dbReference>